<sequence>MRKSYRKWMSIVLILSMMMSLLPAMSAVAATARISITQPSYVTDTQPDVNAAGVPRITSLPYTIRASVENISDSQVAEIYYEVTNMTTTKTPVVEKANKAQKTGQFDIVFNNVQLTEGLNRIVVKLGTSSVIASAPAWVYFTPTTALSTINVNGVPFEDGKIYPDNPLQSTMINISGSAPNASEVRAYLEGEAQPKNAFINNGEFFFLADDINKPQSTANMKLRPGDNPMTIMAINSTKTYQTSKNLIYDNGKPFAFGAKIKDFTGVEKELIKSPTVGSNNVTISALLKNDLTTAGTLQYNFVEVLVGGQKFGPYNLSGAQAAPKANAISPTIIGDSHSATHLIVTGEELSTSSLLHITDKNGTTVGTATGIVPVYINETKSAAVYSLAAGSMTQSNSPYYATVKNSSTELNKQPFMITVTVTDPATFPVITSAANITNDVTLNPPYLMGKAGDDLTTTPRVLTLDKTVTNASDLTLAVTDLKGQPVGTAVATHAGGTDYEFTIPAIQTEGLYKFKVIYNGSVLTERTFTIAKKDPADPILSMVGQTEITQSNSPTTLYFAGTNLGTIPADYTNVRLVNLNTSAPAPGNVINATVIEARDSALIITIPTQNNLVPGDNYELNFDKQLKYPDGSAAGAPKPYKFGSTTANSIHVLATGPVGEVSSVSIPQVRPTELSTAIITVNGTGLTSGLSATVTNEDGTMARNAKLVSVDPSTNSAKFDFSTIPAFAAGNYFFRISHNGVLLGQYPFSVVDPFPGGFAELKDGSNEILVTGTNFGSNSLKASYQLRYTPTDNPTQYINITADRIEAGRKLFFKKPGTLSGGSYTLELLYNNQPVGNPFNYTNSGAASKLNENSTWSKPGKYKVYDFSADLTIPSDRNQVVQFRFYNMSDDDAPATTFNFSYVDPNLPYVEYVESNNVRLSDAGTNPITELPVDIKVFANKLTTGMNVYIGEYLASSVPDQTLTADTSSSTIYNIFTLNLGQTTPNGSRKITFVPKNTTSADKVGENLSGRKSYDFIITNTPYIILNNIYNGMVVKNPGTDITCSLGGGCVSGRTINIPVGADLNGTTNKVEVFVNDAAKAINMSPDGTFTFMLGALNEGRNKIKFNITINSVLVATSEYEIFQFSTDAPEFLSIKPIETGDVKKFIAGTTPETFATSESFVSFSGQFANGSDIKITTRTIDENNLSVVKYDRRYGASFGSAEPAVNNPGYFRSISGATGQFESNLIPLAPKGQTVFEFAVTNASGVTVTRTITIVREPLPYVIKSPVLTKNTNGEDQATINSNYLEIELEAEGATSVVFGKEAAVEREVNDNGIKKKRYYYEVKDLKSGKNSIKFTVNRGKDKINGSFVLYNVNTTVDGAQFKTALKPTMTAFNGEVTLKFPRGTNFMRNDENAVNKYLTSDRKILFGIANSFDGRVDKYKHPAPYDNQYSNPNPMISGLGKLMLTEPTARFRPAGNLIWIDAGTIKETETDMVKALSGSGRLPYDQEEFYVRNGKDQVIPTQRGTLTLKYDPAIRDDAWKYLTVYHFDIYEDYTGIVQWRWKNIGGVVDAAKNTITVPVDTFGYYQVMYMEHSFDDVTGHPWARNELDTLYARGVMSNQESSNFVPNAPITRGEFATMLVKIFDIPLQYSDVPTFTDVTRVNLLTRLYDYKYIETAAKAGIVRGAAQGRFMPDNAISRQDAAVMIARAANLKLPSEADQNKLIASLRKAFTDADNIDVYARTAVEAVEKAGFIEGKENVLLQGQKKATVRFDPLETFTRAEASVVAMRVMRSQGKVPK</sequence>
<reference evidence="3" key="1">
    <citation type="submission" date="2020-09" db="EMBL/GenBank/DDBJ databases">
        <title>A novel bacterium of genus Paenibacillus, isolated from South China Sea.</title>
        <authorList>
            <person name="Huang H."/>
            <person name="Mo K."/>
            <person name="Hu Y."/>
        </authorList>
    </citation>
    <scope>NUCLEOTIDE SEQUENCE</scope>
    <source>
        <strain evidence="3">IB182363</strain>
    </source>
</reference>
<dbReference type="EMBL" id="JACXJA010000021">
    <property type="protein sequence ID" value="MBD2863619.1"/>
    <property type="molecule type" value="Genomic_DNA"/>
</dbReference>
<protein>
    <submittedName>
        <fullName evidence="3">S-layer homology domain-containing protein</fullName>
    </submittedName>
</protein>
<dbReference type="Pfam" id="PF00395">
    <property type="entry name" value="SLH"/>
    <property type="match status" value="3"/>
</dbReference>
<dbReference type="PROSITE" id="PS51272">
    <property type="entry name" value="SLH"/>
    <property type="match status" value="3"/>
</dbReference>
<feature type="domain" description="SLH" evidence="2">
    <location>
        <begin position="1710"/>
        <end position="1781"/>
    </location>
</feature>
<accession>A0A927CA39</accession>
<organism evidence="3 4">
    <name type="scientific">Paenibacillus oceani</name>
    <dbReference type="NCBI Taxonomy" id="2772510"/>
    <lineage>
        <taxon>Bacteria</taxon>
        <taxon>Bacillati</taxon>
        <taxon>Bacillota</taxon>
        <taxon>Bacilli</taxon>
        <taxon>Bacillales</taxon>
        <taxon>Paenibacillaceae</taxon>
        <taxon>Paenibacillus</taxon>
    </lineage>
</organism>
<comment type="caution">
    <text evidence="3">The sequence shown here is derived from an EMBL/GenBank/DDBJ whole genome shotgun (WGS) entry which is preliminary data.</text>
</comment>
<dbReference type="Proteomes" id="UP000639396">
    <property type="component" value="Unassembled WGS sequence"/>
</dbReference>
<evidence type="ECO:0000256" key="1">
    <source>
        <dbReference type="SAM" id="SignalP"/>
    </source>
</evidence>
<evidence type="ECO:0000313" key="4">
    <source>
        <dbReference type="Proteomes" id="UP000639396"/>
    </source>
</evidence>
<dbReference type="RefSeq" id="WP_190929251.1">
    <property type="nucleotide sequence ID" value="NZ_JACXJA010000021.1"/>
</dbReference>
<feature type="domain" description="SLH" evidence="2">
    <location>
        <begin position="1639"/>
        <end position="1702"/>
    </location>
</feature>
<proteinExistence type="predicted"/>
<keyword evidence="1" id="KW-0732">Signal</keyword>
<evidence type="ECO:0000259" key="2">
    <source>
        <dbReference type="PROSITE" id="PS51272"/>
    </source>
</evidence>
<feature type="signal peptide" evidence="1">
    <location>
        <begin position="1"/>
        <end position="29"/>
    </location>
</feature>
<feature type="domain" description="SLH" evidence="2">
    <location>
        <begin position="1573"/>
        <end position="1636"/>
    </location>
</feature>
<evidence type="ECO:0000313" key="3">
    <source>
        <dbReference type="EMBL" id="MBD2863619.1"/>
    </source>
</evidence>
<keyword evidence="4" id="KW-1185">Reference proteome</keyword>
<dbReference type="InterPro" id="IPR001119">
    <property type="entry name" value="SLH_dom"/>
</dbReference>
<name>A0A927CA39_9BACL</name>
<feature type="chain" id="PRO_5037680433" evidence="1">
    <location>
        <begin position="30"/>
        <end position="1781"/>
    </location>
</feature>
<gene>
    <name evidence="3" type="ORF">IDH45_16625</name>
</gene>